<keyword evidence="1" id="KW-0812">Transmembrane</keyword>
<dbReference type="Proteomes" id="UP001165092">
    <property type="component" value="Unassembled WGS sequence"/>
</dbReference>
<dbReference type="Pfam" id="PF14023">
    <property type="entry name" value="Bestrophin-like"/>
    <property type="match status" value="1"/>
</dbReference>
<sequence length="255" mass="26952">MEFVLITVAVALLALGGFFAVRRYAISDDDCGGPIGSFVAPGVLAIYLVAVAMAIVIGWENNSAAQDLSVRESAAATDLYWSTGAMPEEEGERVRAALRDYLGSVIEDDWPLMAAGAMSDVAEERLGELRMSVGAITADDQSAVMDRMLAHQETASLIELRIDRGDTAGPNIPTLLLLASVVSAVAVIVMPFAMGVKGSPTRRFWAIVNLALVAGSVLVLFFIDNPYAGLLALDPGSVEDTLAGFDRIDQIFAGV</sequence>
<evidence type="ECO:0000256" key="1">
    <source>
        <dbReference type="SAM" id="Phobius"/>
    </source>
</evidence>
<gene>
    <name evidence="2" type="ORF">Nans01_38560</name>
</gene>
<keyword evidence="1" id="KW-1133">Transmembrane helix</keyword>
<organism evidence="2 3">
    <name type="scientific">Nocardiopsis ansamitocini</name>
    <dbReference type="NCBI Taxonomy" id="1670832"/>
    <lineage>
        <taxon>Bacteria</taxon>
        <taxon>Bacillati</taxon>
        <taxon>Actinomycetota</taxon>
        <taxon>Actinomycetes</taxon>
        <taxon>Streptosporangiales</taxon>
        <taxon>Nocardiopsidaceae</taxon>
        <taxon>Nocardiopsis</taxon>
    </lineage>
</organism>
<dbReference type="EMBL" id="BSQG01000007">
    <property type="protein sequence ID" value="GLU49505.1"/>
    <property type="molecule type" value="Genomic_DNA"/>
</dbReference>
<feature type="transmembrane region" description="Helical" evidence="1">
    <location>
        <begin position="174"/>
        <end position="192"/>
    </location>
</feature>
<keyword evidence="1" id="KW-0472">Membrane</keyword>
<dbReference type="RefSeq" id="WP_285761053.1">
    <property type="nucleotide sequence ID" value="NZ_BSQG01000007.1"/>
</dbReference>
<comment type="caution">
    <text evidence="2">The sequence shown here is derived from an EMBL/GenBank/DDBJ whole genome shotgun (WGS) entry which is preliminary data.</text>
</comment>
<dbReference type="AlphaFoldDB" id="A0A9W6UKX2"/>
<reference evidence="2" key="1">
    <citation type="submission" date="2023-02" db="EMBL/GenBank/DDBJ databases">
        <title>Nocardiopsis ansamitocini NBRC 112285.</title>
        <authorList>
            <person name="Ichikawa N."/>
            <person name="Sato H."/>
            <person name="Tonouchi N."/>
        </authorList>
    </citation>
    <scope>NUCLEOTIDE SEQUENCE</scope>
    <source>
        <strain evidence="2">NBRC 112285</strain>
    </source>
</reference>
<evidence type="ECO:0008006" key="4">
    <source>
        <dbReference type="Google" id="ProtNLM"/>
    </source>
</evidence>
<feature type="transmembrane region" description="Helical" evidence="1">
    <location>
        <begin position="204"/>
        <end position="223"/>
    </location>
</feature>
<proteinExistence type="predicted"/>
<evidence type="ECO:0000313" key="2">
    <source>
        <dbReference type="EMBL" id="GLU49505.1"/>
    </source>
</evidence>
<evidence type="ECO:0000313" key="3">
    <source>
        <dbReference type="Proteomes" id="UP001165092"/>
    </source>
</evidence>
<protein>
    <recommendedName>
        <fullName evidence="4">DUF4239 domain-containing protein</fullName>
    </recommendedName>
</protein>
<feature type="transmembrane region" description="Helical" evidence="1">
    <location>
        <begin position="37"/>
        <end position="59"/>
    </location>
</feature>
<dbReference type="InterPro" id="IPR025333">
    <property type="entry name" value="DUF4239"/>
</dbReference>
<accession>A0A9W6UKX2</accession>
<keyword evidence="3" id="KW-1185">Reference proteome</keyword>
<name>A0A9W6UKX2_9ACTN</name>